<name>A0AAW1WFJ3_RUBAR</name>
<evidence type="ECO:0000259" key="2">
    <source>
        <dbReference type="Pfam" id="PF23286"/>
    </source>
</evidence>
<evidence type="ECO:0000256" key="1">
    <source>
        <dbReference type="ARBA" id="ARBA00022821"/>
    </source>
</evidence>
<evidence type="ECO:0000313" key="3">
    <source>
        <dbReference type="EMBL" id="KAK9923705.1"/>
    </source>
</evidence>
<dbReference type="InterPro" id="IPR050715">
    <property type="entry name" value="LRR-SigEffector_domain"/>
</dbReference>
<organism evidence="3 4">
    <name type="scientific">Rubus argutus</name>
    <name type="common">Southern blackberry</name>
    <dbReference type="NCBI Taxonomy" id="59490"/>
    <lineage>
        <taxon>Eukaryota</taxon>
        <taxon>Viridiplantae</taxon>
        <taxon>Streptophyta</taxon>
        <taxon>Embryophyta</taxon>
        <taxon>Tracheophyta</taxon>
        <taxon>Spermatophyta</taxon>
        <taxon>Magnoliopsida</taxon>
        <taxon>eudicotyledons</taxon>
        <taxon>Gunneridae</taxon>
        <taxon>Pentapetalae</taxon>
        <taxon>rosids</taxon>
        <taxon>fabids</taxon>
        <taxon>Rosales</taxon>
        <taxon>Rosaceae</taxon>
        <taxon>Rosoideae</taxon>
        <taxon>Rosoideae incertae sedis</taxon>
        <taxon>Rubus</taxon>
    </lineage>
</organism>
<gene>
    <name evidence="3" type="ORF">M0R45_032109</name>
</gene>
<dbReference type="InterPro" id="IPR058546">
    <property type="entry name" value="RPS4B/Roq1-like_LRR"/>
</dbReference>
<feature type="domain" description="Disease resistance protein RPS4B/Roq1-like leucine-rich repeats" evidence="2">
    <location>
        <begin position="48"/>
        <end position="135"/>
    </location>
</feature>
<reference evidence="3 4" key="1">
    <citation type="journal article" date="2023" name="G3 (Bethesda)">
        <title>A chromosome-length genome assembly and annotation of blackberry (Rubus argutus, cv. 'Hillquist').</title>
        <authorList>
            <person name="Bruna T."/>
            <person name="Aryal R."/>
            <person name="Dudchenko O."/>
            <person name="Sargent D.J."/>
            <person name="Mead D."/>
            <person name="Buti M."/>
            <person name="Cavallini A."/>
            <person name="Hytonen T."/>
            <person name="Andres J."/>
            <person name="Pham M."/>
            <person name="Weisz D."/>
            <person name="Mascagni F."/>
            <person name="Usai G."/>
            <person name="Natali L."/>
            <person name="Bassil N."/>
            <person name="Fernandez G.E."/>
            <person name="Lomsadze A."/>
            <person name="Armour M."/>
            <person name="Olukolu B."/>
            <person name="Poorten T."/>
            <person name="Britton C."/>
            <person name="Davik J."/>
            <person name="Ashrafi H."/>
            <person name="Aiden E.L."/>
            <person name="Borodovsky M."/>
            <person name="Worthington M."/>
        </authorList>
    </citation>
    <scope>NUCLEOTIDE SEQUENCE [LARGE SCALE GENOMIC DNA]</scope>
    <source>
        <strain evidence="3">PI 553951</strain>
    </source>
</reference>
<keyword evidence="1" id="KW-0611">Plant defense</keyword>
<evidence type="ECO:0000313" key="4">
    <source>
        <dbReference type="Proteomes" id="UP001457282"/>
    </source>
</evidence>
<dbReference type="SUPFAM" id="SSF52058">
    <property type="entry name" value="L domain-like"/>
    <property type="match status" value="1"/>
</dbReference>
<dbReference type="AlphaFoldDB" id="A0AAW1WFJ3"/>
<dbReference type="EMBL" id="JBEDUW010000006">
    <property type="protein sequence ID" value="KAK9923705.1"/>
    <property type="molecule type" value="Genomic_DNA"/>
</dbReference>
<dbReference type="Pfam" id="PF23286">
    <property type="entry name" value="LRR_13"/>
    <property type="match status" value="1"/>
</dbReference>
<keyword evidence="4" id="KW-1185">Reference proteome</keyword>
<sequence length="387" mass="43373">MECLEVLDLCETDITELHESIECLSRVVSIKLKFCKRLGSLPTSICKLKSLKELDLSLCSRFKSFPEISEPMECLEVLDLCGTDITELHESFGTTLVGLKKLDLSYCESLVSVPDSIWELNRLEDFRLDGCLKLKKLPPSSSVILGSLISYLDLSGCTSLEEIPAGLMICLTSLTSLLLRSCERLQSLTGLPCLLRILDVDGCTNLRVVSFSMAAVTQGLDQTMDAEKYSFRSCINLEKNAKNNIIANAQLRIMRMSTAYSKHKQINQEFKNRYLSNGITRLVSFILEMKFHHGSETGPLMFPMPAKPRSSLTHMTCLRRYGEVDEFYLDRIKVKRCGVAYATAIQQGQDVVAVDQDVGEPQPDQVISRKRIRDEHEASGSATVTEF</sequence>
<dbReference type="PANTHER" id="PTHR45752">
    <property type="entry name" value="LEUCINE-RICH REPEAT-CONTAINING"/>
    <property type="match status" value="1"/>
</dbReference>
<dbReference type="InterPro" id="IPR032675">
    <property type="entry name" value="LRR_dom_sf"/>
</dbReference>
<proteinExistence type="predicted"/>
<accession>A0AAW1WFJ3</accession>
<protein>
    <recommendedName>
        <fullName evidence="2">Disease resistance protein RPS4B/Roq1-like leucine-rich repeats domain-containing protein</fullName>
    </recommendedName>
</protein>
<dbReference type="Proteomes" id="UP001457282">
    <property type="component" value="Unassembled WGS sequence"/>
</dbReference>
<comment type="caution">
    <text evidence="3">The sequence shown here is derived from an EMBL/GenBank/DDBJ whole genome shotgun (WGS) entry which is preliminary data.</text>
</comment>
<dbReference type="Gene3D" id="3.80.10.10">
    <property type="entry name" value="Ribonuclease Inhibitor"/>
    <property type="match status" value="1"/>
</dbReference>
<dbReference type="PANTHER" id="PTHR45752:SF194">
    <property type="entry name" value="NB-ARC DOMAIN-CONTAINING PROTEIN"/>
    <property type="match status" value="1"/>
</dbReference>